<evidence type="ECO:0000256" key="1">
    <source>
        <dbReference type="SAM" id="Phobius"/>
    </source>
</evidence>
<gene>
    <name evidence="2" type="ORF">LCGC14_1482340</name>
</gene>
<protein>
    <submittedName>
        <fullName evidence="2">Uncharacterized protein</fullName>
    </submittedName>
</protein>
<feature type="transmembrane region" description="Helical" evidence="1">
    <location>
        <begin position="32"/>
        <end position="53"/>
    </location>
</feature>
<comment type="caution">
    <text evidence="2">The sequence shown here is derived from an EMBL/GenBank/DDBJ whole genome shotgun (WGS) entry which is preliminary data.</text>
</comment>
<name>A0A0F9JV64_9ZZZZ</name>
<sequence length="55" mass="5749">MVEGIIVLVMVFATSFVAGNLAGPQYYGLRLLLAMCVAGILGGTVALLPIIAWKL</sequence>
<keyword evidence="1" id="KW-0472">Membrane</keyword>
<organism evidence="2">
    <name type="scientific">marine sediment metagenome</name>
    <dbReference type="NCBI Taxonomy" id="412755"/>
    <lineage>
        <taxon>unclassified sequences</taxon>
        <taxon>metagenomes</taxon>
        <taxon>ecological metagenomes</taxon>
    </lineage>
</organism>
<evidence type="ECO:0000313" key="2">
    <source>
        <dbReference type="EMBL" id="KKM66326.1"/>
    </source>
</evidence>
<reference evidence="2" key="1">
    <citation type="journal article" date="2015" name="Nature">
        <title>Complex archaea that bridge the gap between prokaryotes and eukaryotes.</title>
        <authorList>
            <person name="Spang A."/>
            <person name="Saw J.H."/>
            <person name="Jorgensen S.L."/>
            <person name="Zaremba-Niedzwiedzka K."/>
            <person name="Martijn J."/>
            <person name="Lind A.E."/>
            <person name="van Eijk R."/>
            <person name="Schleper C."/>
            <person name="Guy L."/>
            <person name="Ettema T.J."/>
        </authorList>
    </citation>
    <scope>NUCLEOTIDE SEQUENCE</scope>
</reference>
<dbReference type="EMBL" id="LAZR01010556">
    <property type="protein sequence ID" value="KKM66326.1"/>
    <property type="molecule type" value="Genomic_DNA"/>
</dbReference>
<keyword evidence="1" id="KW-0812">Transmembrane</keyword>
<accession>A0A0F9JV64</accession>
<keyword evidence="1" id="KW-1133">Transmembrane helix</keyword>
<dbReference type="AlphaFoldDB" id="A0A0F9JV64"/>
<proteinExistence type="predicted"/>